<proteinExistence type="predicted"/>
<dbReference type="PANTHER" id="PTHR37299:SF1">
    <property type="entry name" value="STAGE 0 SPORULATION PROTEIN A HOMOLOG"/>
    <property type="match status" value="1"/>
</dbReference>
<feature type="domain" description="HTH LytTR-type" evidence="3">
    <location>
        <begin position="132"/>
        <end position="231"/>
    </location>
</feature>
<comment type="caution">
    <text evidence="4">The sequence shown here is derived from an EMBL/GenBank/DDBJ whole genome shotgun (WGS) entry which is preliminary data.</text>
</comment>
<dbReference type="RefSeq" id="WP_387961665.1">
    <property type="nucleotide sequence ID" value="NZ_JBHSGP010000008.1"/>
</dbReference>
<protein>
    <submittedName>
        <fullName evidence="4">LytR/AlgR family response regulator transcription factor</fullName>
    </submittedName>
</protein>
<evidence type="ECO:0000259" key="2">
    <source>
        <dbReference type="PROSITE" id="PS50110"/>
    </source>
</evidence>
<dbReference type="InterPro" id="IPR007492">
    <property type="entry name" value="LytTR_DNA-bd_dom"/>
</dbReference>
<dbReference type="SMART" id="SM00448">
    <property type="entry name" value="REC"/>
    <property type="match status" value="1"/>
</dbReference>
<gene>
    <name evidence="4" type="ORF">ACFO5O_05410</name>
</gene>
<dbReference type="PROSITE" id="PS50930">
    <property type="entry name" value="HTH_LYTTR"/>
    <property type="match status" value="1"/>
</dbReference>
<evidence type="ECO:0000313" key="4">
    <source>
        <dbReference type="EMBL" id="MFC4721745.1"/>
    </source>
</evidence>
<dbReference type="Gene3D" id="3.40.50.2300">
    <property type="match status" value="1"/>
</dbReference>
<dbReference type="EMBL" id="JBHSGP010000008">
    <property type="protein sequence ID" value="MFC4721745.1"/>
    <property type="molecule type" value="Genomic_DNA"/>
</dbReference>
<reference evidence="5" key="1">
    <citation type="journal article" date="2019" name="Int. J. Syst. Evol. Microbiol.">
        <title>The Global Catalogue of Microorganisms (GCM) 10K type strain sequencing project: providing services to taxonomists for standard genome sequencing and annotation.</title>
        <authorList>
            <consortium name="The Broad Institute Genomics Platform"/>
            <consortium name="The Broad Institute Genome Sequencing Center for Infectious Disease"/>
            <person name="Wu L."/>
            <person name="Ma J."/>
        </authorList>
    </citation>
    <scope>NUCLEOTIDE SEQUENCE [LARGE SCALE GENOMIC DNA]</scope>
    <source>
        <strain evidence="5">CCUG 63682</strain>
    </source>
</reference>
<dbReference type="InterPro" id="IPR046947">
    <property type="entry name" value="LytR-like"/>
</dbReference>
<keyword evidence="5" id="KW-1185">Reference proteome</keyword>
<sequence length="243" mass="28222">MPCRCIIVDDEPPAIKVLENYIESLPQLEIVGVCKNAFEAINLMNKEKVDLMFLDINMPKLMGTQLLKTLQHPPKVIFTTAHKDYAIEAFDLDAIDYLLKPISFERFLKAVNKFCNIPQSEAETYIQSPGFVYFRADRKMVKVFLDDVLYIESFKDYVVIHRSNESSLRIKQTLNSVERVLPKHQFLRIHRSYIVSFQKISAFTKTDVEIGKIELPIGRSYFEVFKQLTPENQNLPEGVEERP</sequence>
<dbReference type="SMART" id="SM00850">
    <property type="entry name" value="LytTR"/>
    <property type="match status" value="1"/>
</dbReference>
<dbReference type="Proteomes" id="UP001595953">
    <property type="component" value="Unassembled WGS sequence"/>
</dbReference>
<accession>A0ABV9N411</accession>
<dbReference type="PANTHER" id="PTHR37299">
    <property type="entry name" value="TRANSCRIPTIONAL REGULATOR-RELATED"/>
    <property type="match status" value="1"/>
</dbReference>
<evidence type="ECO:0000259" key="3">
    <source>
        <dbReference type="PROSITE" id="PS50930"/>
    </source>
</evidence>
<feature type="modified residue" description="4-aspartylphosphate" evidence="1">
    <location>
        <position position="55"/>
    </location>
</feature>
<dbReference type="InterPro" id="IPR001789">
    <property type="entry name" value="Sig_transdc_resp-reg_receiver"/>
</dbReference>
<dbReference type="PROSITE" id="PS50110">
    <property type="entry name" value="RESPONSE_REGULATORY"/>
    <property type="match status" value="1"/>
</dbReference>
<name>A0ABV9N411_9FLAO</name>
<keyword evidence="1" id="KW-0597">Phosphoprotein</keyword>
<dbReference type="Pfam" id="PF00072">
    <property type="entry name" value="Response_reg"/>
    <property type="match status" value="1"/>
</dbReference>
<feature type="domain" description="Response regulatory" evidence="2">
    <location>
        <begin position="4"/>
        <end position="115"/>
    </location>
</feature>
<dbReference type="Pfam" id="PF04397">
    <property type="entry name" value="LytTR"/>
    <property type="match status" value="1"/>
</dbReference>
<dbReference type="SUPFAM" id="SSF52172">
    <property type="entry name" value="CheY-like"/>
    <property type="match status" value="1"/>
</dbReference>
<organism evidence="4 5">
    <name type="scientific">Geojedonia litorea</name>
    <dbReference type="NCBI Taxonomy" id="1268269"/>
    <lineage>
        <taxon>Bacteria</taxon>
        <taxon>Pseudomonadati</taxon>
        <taxon>Bacteroidota</taxon>
        <taxon>Flavobacteriia</taxon>
        <taxon>Flavobacteriales</taxon>
        <taxon>Flavobacteriaceae</taxon>
        <taxon>Geojedonia</taxon>
    </lineage>
</organism>
<evidence type="ECO:0000256" key="1">
    <source>
        <dbReference type="PROSITE-ProRule" id="PRU00169"/>
    </source>
</evidence>
<dbReference type="InterPro" id="IPR011006">
    <property type="entry name" value="CheY-like_superfamily"/>
</dbReference>
<evidence type="ECO:0000313" key="5">
    <source>
        <dbReference type="Proteomes" id="UP001595953"/>
    </source>
</evidence>
<dbReference type="Gene3D" id="2.40.50.1020">
    <property type="entry name" value="LytTr DNA-binding domain"/>
    <property type="match status" value="1"/>
</dbReference>